<protein>
    <recommendedName>
        <fullName evidence="4">CCHC-type domain-containing protein</fullName>
    </recommendedName>
</protein>
<reference evidence="7" key="2">
    <citation type="submission" date="2012-11" db="EMBL/GenBank/DDBJ databases">
        <authorList>
            <person name="Kuo A."/>
            <person name="Curtis B.A."/>
            <person name="Tanifuji G."/>
            <person name="Burki F."/>
            <person name="Gruber A."/>
            <person name="Irimia M."/>
            <person name="Maruyama S."/>
            <person name="Arias M.C."/>
            <person name="Ball S.G."/>
            <person name="Gile G.H."/>
            <person name="Hirakawa Y."/>
            <person name="Hopkins J.F."/>
            <person name="Rensing S.A."/>
            <person name="Schmutz J."/>
            <person name="Symeonidi A."/>
            <person name="Elias M."/>
            <person name="Eveleigh R.J."/>
            <person name="Herman E.K."/>
            <person name="Klute M.J."/>
            <person name="Nakayama T."/>
            <person name="Obornik M."/>
            <person name="Reyes-Prieto A."/>
            <person name="Armbrust E.V."/>
            <person name="Aves S.J."/>
            <person name="Beiko R.G."/>
            <person name="Coutinho P."/>
            <person name="Dacks J.B."/>
            <person name="Durnford D.G."/>
            <person name="Fast N.M."/>
            <person name="Green B.R."/>
            <person name="Grisdale C."/>
            <person name="Hempe F."/>
            <person name="Henrissat B."/>
            <person name="Hoppner M.P."/>
            <person name="Ishida K.-I."/>
            <person name="Kim E."/>
            <person name="Koreny L."/>
            <person name="Kroth P.G."/>
            <person name="Liu Y."/>
            <person name="Malik S.-B."/>
            <person name="Maier U.G."/>
            <person name="McRose D."/>
            <person name="Mock T."/>
            <person name="Neilson J.A."/>
            <person name="Onodera N.T."/>
            <person name="Poole A.M."/>
            <person name="Pritham E.J."/>
            <person name="Richards T.A."/>
            <person name="Rocap G."/>
            <person name="Roy S.W."/>
            <person name="Sarai C."/>
            <person name="Schaack S."/>
            <person name="Shirato S."/>
            <person name="Slamovits C.H."/>
            <person name="Spencer D.F."/>
            <person name="Suzuki S."/>
            <person name="Worden A.Z."/>
            <person name="Zauner S."/>
            <person name="Barry K."/>
            <person name="Bell C."/>
            <person name="Bharti A.K."/>
            <person name="Crow J.A."/>
            <person name="Grimwood J."/>
            <person name="Kramer R."/>
            <person name="Lindquist E."/>
            <person name="Lucas S."/>
            <person name="Salamov A."/>
            <person name="McFadden G.I."/>
            <person name="Lane C.E."/>
            <person name="Keeling P.J."/>
            <person name="Gray M.W."/>
            <person name="Grigoriev I.V."/>
            <person name="Archibald J.M."/>
        </authorList>
    </citation>
    <scope>NUCLEOTIDE SEQUENCE</scope>
    <source>
        <strain evidence="7">CCMP2712</strain>
    </source>
</reference>
<dbReference type="AlphaFoldDB" id="L1IBF6"/>
<dbReference type="GO" id="GO:0003676">
    <property type="term" value="F:nucleic acid binding"/>
    <property type="evidence" value="ECO:0007669"/>
    <property type="project" value="InterPro"/>
</dbReference>
<reference evidence="5 7" key="1">
    <citation type="journal article" date="2012" name="Nature">
        <title>Algal genomes reveal evolutionary mosaicism and the fate of nucleomorphs.</title>
        <authorList>
            <consortium name="DOE Joint Genome Institute"/>
            <person name="Curtis B.A."/>
            <person name="Tanifuji G."/>
            <person name="Burki F."/>
            <person name="Gruber A."/>
            <person name="Irimia M."/>
            <person name="Maruyama S."/>
            <person name="Arias M.C."/>
            <person name="Ball S.G."/>
            <person name="Gile G.H."/>
            <person name="Hirakawa Y."/>
            <person name="Hopkins J.F."/>
            <person name="Kuo A."/>
            <person name="Rensing S.A."/>
            <person name="Schmutz J."/>
            <person name="Symeonidi A."/>
            <person name="Elias M."/>
            <person name="Eveleigh R.J."/>
            <person name="Herman E.K."/>
            <person name="Klute M.J."/>
            <person name="Nakayama T."/>
            <person name="Obornik M."/>
            <person name="Reyes-Prieto A."/>
            <person name="Armbrust E.V."/>
            <person name="Aves S.J."/>
            <person name="Beiko R.G."/>
            <person name="Coutinho P."/>
            <person name="Dacks J.B."/>
            <person name="Durnford D.G."/>
            <person name="Fast N.M."/>
            <person name="Green B.R."/>
            <person name="Grisdale C.J."/>
            <person name="Hempel F."/>
            <person name="Henrissat B."/>
            <person name="Hoppner M.P."/>
            <person name="Ishida K."/>
            <person name="Kim E."/>
            <person name="Koreny L."/>
            <person name="Kroth P.G."/>
            <person name="Liu Y."/>
            <person name="Malik S.B."/>
            <person name="Maier U.G."/>
            <person name="McRose D."/>
            <person name="Mock T."/>
            <person name="Neilson J.A."/>
            <person name="Onodera N.T."/>
            <person name="Poole A.M."/>
            <person name="Pritham E.J."/>
            <person name="Richards T.A."/>
            <person name="Rocap G."/>
            <person name="Roy S.W."/>
            <person name="Sarai C."/>
            <person name="Schaack S."/>
            <person name="Shirato S."/>
            <person name="Slamovits C.H."/>
            <person name="Spencer D.F."/>
            <person name="Suzuki S."/>
            <person name="Worden A.Z."/>
            <person name="Zauner S."/>
            <person name="Barry K."/>
            <person name="Bell C."/>
            <person name="Bharti A.K."/>
            <person name="Crow J.A."/>
            <person name="Grimwood J."/>
            <person name="Kramer R."/>
            <person name="Lindquist E."/>
            <person name="Lucas S."/>
            <person name="Salamov A."/>
            <person name="McFadden G.I."/>
            <person name="Lane C.E."/>
            <person name="Keeling P.J."/>
            <person name="Gray M.W."/>
            <person name="Grigoriev I.V."/>
            <person name="Archibald J.M."/>
        </authorList>
    </citation>
    <scope>NUCLEOTIDE SEQUENCE</scope>
    <source>
        <strain evidence="5 7">CCMP2712</strain>
    </source>
</reference>
<feature type="region of interest" description="Disordered" evidence="3">
    <location>
        <begin position="234"/>
        <end position="291"/>
    </location>
</feature>
<dbReference type="RefSeq" id="XP_005820382.1">
    <property type="nucleotide sequence ID" value="XM_005820325.1"/>
</dbReference>
<accession>L1IBF6</accession>
<dbReference type="EnsemblProtists" id="EKX33402">
    <property type="protein sequence ID" value="EKX33402"/>
    <property type="gene ID" value="GUITHDRAFT_166474"/>
</dbReference>
<feature type="domain" description="CCHC-type" evidence="4">
    <location>
        <begin position="59"/>
        <end position="74"/>
    </location>
</feature>
<evidence type="ECO:0000256" key="2">
    <source>
        <dbReference type="SAM" id="Coils"/>
    </source>
</evidence>
<keyword evidence="7" id="KW-1185">Reference proteome</keyword>
<dbReference type="HOGENOM" id="CLU_957927_0_0_1"/>
<name>L1IBF6_GUITC</name>
<dbReference type="Proteomes" id="UP000011087">
    <property type="component" value="Unassembled WGS sequence"/>
</dbReference>
<dbReference type="SUPFAM" id="SSF57756">
    <property type="entry name" value="Retrovirus zinc finger-like domains"/>
    <property type="match status" value="1"/>
</dbReference>
<dbReference type="PROSITE" id="PS50158">
    <property type="entry name" value="ZF_CCHC"/>
    <property type="match status" value="1"/>
</dbReference>
<keyword evidence="2" id="KW-0175">Coiled coil</keyword>
<dbReference type="InterPro" id="IPR001878">
    <property type="entry name" value="Znf_CCHC"/>
</dbReference>
<evidence type="ECO:0000256" key="3">
    <source>
        <dbReference type="SAM" id="MobiDB-lite"/>
    </source>
</evidence>
<feature type="compositionally biased region" description="Basic and acidic residues" evidence="3">
    <location>
        <begin position="239"/>
        <end position="251"/>
    </location>
</feature>
<dbReference type="GeneID" id="17290139"/>
<evidence type="ECO:0000313" key="6">
    <source>
        <dbReference type="EnsemblProtists" id="EKX33402"/>
    </source>
</evidence>
<dbReference type="EMBL" id="JH993143">
    <property type="protein sequence ID" value="EKX33402.1"/>
    <property type="molecule type" value="Genomic_DNA"/>
</dbReference>
<evidence type="ECO:0000313" key="5">
    <source>
        <dbReference type="EMBL" id="EKX33402.1"/>
    </source>
</evidence>
<feature type="coiled-coil region" evidence="2">
    <location>
        <begin position="176"/>
        <end position="224"/>
    </location>
</feature>
<reference evidence="6" key="3">
    <citation type="submission" date="2016-03" db="UniProtKB">
        <authorList>
            <consortium name="EnsemblProtists"/>
        </authorList>
    </citation>
    <scope>IDENTIFICATION</scope>
</reference>
<gene>
    <name evidence="5" type="ORF">GUITHDRAFT_166474</name>
</gene>
<keyword evidence="1" id="KW-0863">Zinc-finger</keyword>
<dbReference type="OrthoDB" id="8026949at2759"/>
<proteinExistence type="predicted"/>
<keyword evidence="1" id="KW-0479">Metal-binding</keyword>
<evidence type="ECO:0000259" key="4">
    <source>
        <dbReference type="PROSITE" id="PS50158"/>
    </source>
</evidence>
<evidence type="ECO:0000256" key="1">
    <source>
        <dbReference type="PROSITE-ProRule" id="PRU00047"/>
    </source>
</evidence>
<keyword evidence="1" id="KW-0862">Zinc</keyword>
<dbReference type="KEGG" id="gtt:GUITHDRAFT_166474"/>
<sequence length="291" mass="30917">MEAVASHDLSHDHLPSAPADTATSFLAEEKTLDGASSEGNQQHALAGMCAHDGDSMRSCSLCGETGHNRRTCPKPPNVEMLDKIGLGSKPIPYKRPEVEGDVGKGVSFSQFNVGNVNAPFSYLQAFAVGTGLMNNPQTSSQLAGGLLQHSNLMMSPNGRVVPISTPDGGSNSEEMVKAAEEAERQAKERTAAALERKRIAEEMLETALAEAQVAERKLEEALARKAALLGVPVGSLSGDKSDAEHGAEHAGMHNTDNDSDSNKHNTANKRSRSAFQVDGEQRGRVLRSRGH</sequence>
<dbReference type="GO" id="GO:0008270">
    <property type="term" value="F:zinc ion binding"/>
    <property type="evidence" value="ECO:0007669"/>
    <property type="project" value="UniProtKB-KW"/>
</dbReference>
<dbReference type="PaxDb" id="55529-EKX33402"/>
<evidence type="ECO:0000313" key="7">
    <source>
        <dbReference type="Proteomes" id="UP000011087"/>
    </source>
</evidence>
<dbReference type="InterPro" id="IPR036875">
    <property type="entry name" value="Znf_CCHC_sf"/>
</dbReference>
<organism evidence="5">
    <name type="scientific">Guillardia theta (strain CCMP2712)</name>
    <name type="common">Cryptophyte</name>
    <dbReference type="NCBI Taxonomy" id="905079"/>
    <lineage>
        <taxon>Eukaryota</taxon>
        <taxon>Cryptophyceae</taxon>
        <taxon>Pyrenomonadales</taxon>
        <taxon>Geminigeraceae</taxon>
        <taxon>Guillardia</taxon>
    </lineage>
</organism>